<evidence type="ECO:0000313" key="4">
    <source>
        <dbReference type="EMBL" id="PNH01040.1"/>
    </source>
</evidence>
<reference evidence="4 5" key="1">
    <citation type="journal article" date="2017" name="Mol. Biol. Evol.">
        <title>The 4-celled Tetrabaena socialis nuclear genome reveals the essential components for genetic control of cell number at the origin of multicellularity in the volvocine lineage.</title>
        <authorList>
            <person name="Featherston J."/>
            <person name="Arakaki Y."/>
            <person name="Hanschen E.R."/>
            <person name="Ferris P.J."/>
            <person name="Michod R.E."/>
            <person name="Olson B.J.S.C."/>
            <person name="Nozaki H."/>
            <person name="Durand P.M."/>
        </authorList>
    </citation>
    <scope>NUCLEOTIDE SEQUENCE [LARGE SCALE GENOMIC DNA]</scope>
    <source>
        <strain evidence="4 5">NIES-571</strain>
    </source>
</reference>
<evidence type="ECO:0000256" key="3">
    <source>
        <dbReference type="PROSITE-ProRule" id="PRU00023"/>
    </source>
</evidence>
<feature type="repeat" description="ANK" evidence="3">
    <location>
        <begin position="137"/>
        <end position="169"/>
    </location>
</feature>
<dbReference type="InterPro" id="IPR036770">
    <property type="entry name" value="Ankyrin_rpt-contain_sf"/>
</dbReference>
<sequence length="198" mass="21772">MGAACTKRGREEAAFLKAARDGDCGVVQQAILRHVDWGYRAQTWNGQTVFHLAARYGRLDVLETVVEAVRFNPAGPDKWRKLLRMGHSTDAILRSYASLQDARCQTPLHIACIYGNADVAEALLKLGATPWSWDELGGRTPLHYAASMGHVDCVRIVLARNTPAPTGDALRRPNTARTRRVAACGSSEMKGWTAKGWE</sequence>
<comment type="caution">
    <text evidence="4">The sequence shown here is derived from an EMBL/GenBank/DDBJ whole genome shotgun (WGS) entry which is preliminary data.</text>
</comment>
<evidence type="ECO:0000256" key="2">
    <source>
        <dbReference type="ARBA" id="ARBA00023043"/>
    </source>
</evidence>
<protein>
    <submittedName>
        <fullName evidence="4">E3 ubiquitin-protein ligase</fullName>
    </submittedName>
</protein>
<dbReference type="AlphaFoldDB" id="A0A2J7ZLB7"/>
<keyword evidence="2 3" id="KW-0040">ANK repeat</keyword>
<accession>A0A2J7ZLB7</accession>
<keyword evidence="1" id="KW-0677">Repeat</keyword>
<name>A0A2J7ZLB7_9CHLO</name>
<dbReference type="SUPFAM" id="SSF48403">
    <property type="entry name" value="Ankyrin repeat"/>
    <property type="match status" value="1"/>
</dbReference>
<feature type="repeat" description="ANK" evidence="3">
    <location>
        <begin position="103"/>
        <end position="135"/>
    </location>
</feature>
<proteinExistence type="predicted"/>
<dbReference type="PANTHER" id="PTHR24180">
    <property type="entry name" value="CYCLIN-DEPENDENT KINASE INHIBITOR 2C-RELATED"/>
    <property type="match status" value="1"/>
</dbReference>
<dbReference type="OrthoDB" id="194358at2759"/>
<dbReference type="Pfam" id="PF12796">
    <property type="entry name" value="Ank_2"/>
    <property type="match status" value="1"/>
</dbReference>
<dbReference type="Proteomes" id="UP000236333">
    <property type="component" value="Unassembled WGS sequence"/>
</dbReference>
<dbReference type="EMBL" id="PGGS01001040">
    <property type="protein sequence ID" value="PNH01040.1"/>
    <property type="molecule type" value="Genomic_DNA"/>
</dbReference>
<gene>
    <name evidence="4" type="ORF">TSOC_013094</name>
</gene>
<dbReference type="PANTHER" id="PTHR24180:SF45">
    <property type="entry name" value="POLY [ADP-RIBOSE] POLYMERASE TANKYRASE"/>
    <property type="match status" value="1"/>
</dbReference>
<evidence type="ECO:0000256" key="1">
    <source>
        <dbReference type="ARBA" id="ARBA00022737"/>
    </source>
</evidence>
<evidence type="ECO:0000313" key="5">
    <source>
        <dbReference type="Proteomes" id="UP000236333"/>
    </source>
</evidence>
<organism evidence="4 5">
    <name type="scientific">Tetrabaena socialis</name>
    <dbReference type="NCBI Taxonomy" id="47790"/>
    <lineage>
        <taxon>Eukaryota</taxon>
        <taxon>Viridiplantae</taxon>
        <taxon>Chlorophyta</taxon>
        <taxon>core chlorophytes</taxon>
        <taxon>Chlorophyceae</taxon>
        <taxon>CS clade</taxon>
        <taxon>Chlamydomonadales</taxon>
        <taxon>Tetrabaenaceae</taxon>
        <taxon>Tetrabaena</taxon>
    </lineage>
</organism>
<dbReference type="Pfam" id="PF13606">
    <property type="entry name" value="Ank_3"/>
    <property type="match status" value="1"/>
</dbReference>
<dbReference type="SMART" id="SM00248">
    <property type="entry name" value="ANK"/>
    <property type="match status" value="3"/>
</dbReference>
<dbReference type="InterPro" id="IPR051637">
    <property type="entry name" value="Ank_repeat_dom-contain_49"/>
</dbReference>
<dbReference type="PROSITE" id="PS50088">
    <property type="entry name" value="ANK_REPEAT"/>
    <property type="match status" value="2"/>
</dbReference>
<dbReference type="PROSITE" id="PS50297">
    <property type="entry name" value="ANK_REP_REGION"/>
    <property type="match status" value="2"/>
</dbReference>
<keyword evidence="5" id="KW-1185">Reference proteome</keyword>
<dbReference type="InterPro" id="IPR002110">
    <property type="entry name" value="Ankyrin_rpt"/>
</dbReference>
<dbReference type="Gene3D" id="1.25.40.20">
    <property type="entry name" value="Ankyrin repeat-containing domain"/>
    <property type="match status" value="1"/>
</dbReference>